<comment type="similarity">
    <text evidence="1">Belongs to the thioesterase PaaI family.</text>
</comment>
<organism evidence="4 5">
    <name type="scientific">Saccharolobus islandicus (strain L.S.2.15 / Lassen #1)</name>
    <name type="common">Sulfolobus islandicus</name>
    <dbReference type="NCBI Taxonomy" id="429572"/>
    <lineage>
        <taxon>Archaea</taxon>
        <taxon>Thermoproteota</taxon>
        <taxon>Thermoprotei</taxon>
        <taxon>Sulfolobales</taxon>
        <taxon>Sulfolobaceae</taxon>
        <taxon>Saccharolobus</taxon>
    </lineage>
</organism>
<dbReference type="HOGENOM" id="CLU_089876_3_3_2"/>
<name>C3MKX3_SACI2</name>
<dbReference type="Pfam" id="PF03061">
    <property type="entry name" value="4HBT"/>
    <property type="match status" value="1"/>
</dbReference>
<protein>
    <submittedName>
        <fullName evidence="4">Thioesterase superfamily protein</fullName>
    </submittedName>
</protein>
<dbReference type="NCBIfam" id="TIGR00369">
    <property type="entry name" value="unchar_dom_1"/>
    <property type="match status" value="1"/>
</dbReference>
<feature type="domain" description="Thioesterase" evidence="3">
    <location>
        <begin position="72"/>
        <end position="146"/>
    </location>
</feature>
<sequence>MVYSSSYRIILSANYLNRSPFFISMEDPKIIEEIFKNADHVFRYVGAKVLLLEQGRAVVEIPFKEELTRRGNVLHGGIIMTAIDFTGGLAAFTVNDGVDQVTQELKVNFLEPMYKGPFRVEGKVLRKGSTVIVVEIEFRDAEGNLGAKALGSWYILRKKVQGAL</sequence>
<dbReference type="GO" id="GO:0047617">
    <property type="term" value="F:fatty acyl-CoA hydrolase activity"/>
    <property type="evidence" value="ECO:0007669"/>
    <property type="project" value="InterPro"/>
</dbReference>
<gene>
    <name evidence="4" type="ordered locus">LS215_0351</name>
</gene>
<evidence type="ECO:0000256" key="2">
    <source>
        <dbReference type="ARBA" id="ARBA00022801"/>
    </source>
</evidence>
<dbReference type="InterPro" id="IPR006683">
    <property type="entry name" value="Thioestr_dom"/>
</dbReference>
<dbReference type="AlphaFoldDB" id="C3MKX3"/>
<dbReference type="InterPro" id="IPR029069">
    <property type="entry name" value="HotDog_dom_sf"/>
</dbReference>
<reference evidence="4 5" key="1">
    <citation type="journal article" date="2009" name="Proc. Natl. Acad. Sci. U.S.A.">
        <title>Biogeography of the Sulfolobus islandicus pan-genome.</title>
        <authorList>
            <person name="Reno M.L."/>
            <person name="Held N.L."/>
            <person name="Fields C.J."/>
            <person name="Burke P.V."/>
            <person name="Whitaker R.J."/>
        </authorList>
    </citation>
    <scope>NUCLEOTIDE SEQUENCE [LARGE SCALE GENOMIC DNA]</scope>
    <source>
        <strain evidence="5">L.S.2.15 / Lassen #1</strain>
    </source>
</reference>
<dbReference type="EMBL" id="CP001399">
    <property type="protein sequence ID" value="ACP34498.1"/>
    <property type="molecule type" value="Genomic_DNA"/>
</dbReference>
<dbReference type="InterPro" id="IPR003736">
    <property type="entry name" value="PAAI_dom"/>
</dbReference>
<accession>C3MKX3</accession>
<dbReference type="InterPro" id="IPR039298">
    <property type="entry name" value="ACOT13"/>
</dbReference>
<dbReference type="PANTHER" id="PTHR21660">
    <property type="entry name" value="THIOESTERASE SUPERFAMILY MEMBER-RELATED"/>
    <property type="match status" value="1"/>
</dbReference>
<evidence type="ECO:0000256" key="1">
    <source>
        <dbReference type="ARBA" id="ARBA00008324"/>
    </source>
</evidence>
<dbReference type="Gene3D" id="3.10.129.10">
    <property type="entry name" value="Hotdog Thioesterase"/>
    <property type="match status" value="1"/>
</dbReference>
<dbReference type="PANTHER" id="PTHR21660:SF1">
    <property type="entry name" value="ACYL-COENZYME A THIOESTERASE 13"/>
    <property type="match status" value="1"/>
</dbReference>
<dbReference type="SUPFAM" id="SSF54637">
    <property type="entry name" value="Thioesterase/thiol ester dehydrase-isomerase"/>
    <property type="match status" value="1"/>
</dbReference>
<dbReference type="KEGG" id="sis:LS215_0351"/>
<dbReference type="Proteomes" id="UP000001747">
    <property type="component" value="Chromosome"/>
</dbReference>
<dbReference type="CDD" id="cd03443">
    <property type="entry name" value="PaaI_thioesterase"/>
    <property type="match status" value="1"/>
</dbReference>
<keyword evidence="2" id="KW-0378">Hydrolase</keyword>
<evidence type="ECO:0000313" key="4">
    <source>
        <dbReference type="EMBL" id="ACP34498.1"/>
    </source>
</evidence>
<evidence type="ECO:0000313" key="5">
    <source>
        <dbReference type="Proteomes" id="UP000001747"/>
    </source>
</evidence>
<dbReference type="FunFam" id="3.10.129.10:FF:000113">
    <property type="entry name" value="Thioesterase superfamily protein"/>
    <property type="match status" value="1"/>
</dbReference>
<proteinExistence type="inferred from homology"/>
<evidence type="ECO:0000259" key="3">
    <source>
        <dbReference type="Pfam" id="PF03061"/>
    </source>
</evidence>